<accession>A0A6G1JZH8</accession>
<dbReference type="PANTHER" id="PTHR47332:SF6">
    <property type="entry name" value="SET DOMAIN-CONTAINING PROTEIN"/>
    <property type="match status" value="1"/>
</dbReference>
<organism evidence="2 3">
    <name type="scientific">Pleomassaria siparia CBS 279.74</name>
    <dbReference type="NCBI Taxonomy" id="1314801"/>
    <lineage>
        <taxon>Eukaryota</taxon>
        <taxon>Fungi</taxon>
        <taxon>Dikarya</taxon>
        <taxon>Ascomycota</taxon>
        <taxon>Pezizomycotina</taxon>
        <taxon>Dothideomycetes</taxon>
        <taxon>Pleosporomycetidae</taxon>
        <taxon>Pleosporales</taxon>
        <taxon>Pleomassariaceae</taxon>
        <taxon>Pleomassaria</taxon>
    </lineage>
</organism>
<dbReference type="CDD" id="cd20071">
    <property type="entry name" value="SET_SMYD"/>
    <property type="match status" value="1"/>
</dbReference>
<dbReference type="OrthoDB" id="3798067at2759"/>
<dbReference type="Gene3D" id="2.170.270.10">
    <property type="entry name" value="SET domain"/>
    <property type="match status" value="1"/>
</dbReference>
<dbReference type="PANTHER" id="PTHR47332">
    <property type="entry name" value="SET DOMAIN-CONTAINING PROTEIN 5"/>
    <property type="match status" value="1"/>
</dbReference>
<dbReference type="SUPFAM" id="SSF82199">
    <property type="entry name" value="SET domain"/>
    <property type="match status" value="1"/>
</dbReference>
<name>A0A6G1JZH8_9PLEO</name>
<sequence>MALHVPGQLVDIASGPQVCHGRGMIARKVISKGELILEDPPLIIINTRLSLKRFGDGVAFWKGEESKATRHVEQALQEASNIDRDVYRGLHVMDPNAGKTMRDIDIAKHNAYNFTWNKNVYLAVCQYVSRINHSCIPNSMAAGVRTKEGIVGSIRLVATKDILQNEEIFLEYQTEDQFWLQSAAVRMSELQQNWHFQCACPACHASTCQFYDNAFAHIRWLRAIASSALPDTELQLIQRINDLKILISMLLAFGFGDGRLSAA</sequence>
<evidence type="ECO:0000313" key="3">
    <source>
        <dbReference type="Proteomes" id="UP000799428"/>
    </source>
</evidence>
<dbReference type="AlphaFoldDB" id="A0A6G1JZH8"/>
<evidence type="ECO:0000259" key="1">
    <source>
        <dbReference type="PROSITE" id="PS50280"/>
    </source>
</evidence>
<reference evidence="2" key="1">
    <citation type="journal article" date="2020" name="Stud. Mycol.">
        <title>101 Dothideomycetes genomes: a test case for predicting lifestyles and emergence of pathogens.</title>
        <authorList>
            <person name="Haridas S."/>
            <person name="Albert R."/>
            <person name="Binder M."/>
            <person name="Bloem J."/>
            <person name="Labutti K."/>
            <person name="Salamov A."/>
            <person name="Andreopoulos B."/>
            <person name="Baker S."/>
            <person name="Barry K."/>
            <person name="Bills G."/>
            <person name="Bluhm B."/>
            <person name="Cannon C."/>
            <person name="Castanera R."/>
            <person name="Culley D."/>
            <person name="Daum C."/>
            <person name="Ezra D."/>
            <person name="Gonzalez J."/>
            <person name="Henrissat B."/>
            <person name="Kuo A."/>
            <person name="Liang C."/>
            <person name="Lipzen A."/>
            <person name="Lutzoni F."/>
            <person name="Magnuson J."/>
            <person name="Mondo S."/>
            <person name="Nolan M."/>
            <person name="Ohm R."/>
            <person name="Pangilinan J."/>
            <person name="Park H.-J."/>
            <person name="Ramirez L."/>
            <person name="Alfaro M."/>
            <person name="Sun H."/>
            <person name="Tritt A."/>
            <person name="Yoshinaga Y."/>
            <person name="Zwiers L.-H."/>
            <person name="Turgeon B."/>
            <person name="Goodwin S."/>
            <person name="Spatafora J."/>
            <person name="Crous P."/>
            <person name="Grigoriev I."/>
        </authorList>
    </citation>
    <scope>NUCLEOTIDE SEQUENCE</scope>
    <source>
        <strain evidence="2">CBS 279.74</strain>
    </source>
</reference>
<evidence type="ECO:0000313" key="2">
    <source>
        <dbReference type="EMBL" id="KAF2705753.1"/>
    </source>
</evidence>
<dbReference type="InterPro" id="IPR001214">
    <property type="entry name" value="SET_dom"/>
</dbReference>
<dbReference type="Proteomes" id="UP000799428">
    <property type="component" value="Unassembled WGS sequence"/>
</dbReference>
<keyword evidence="3" id="KW-1185">Reference proteome</keyword>
<dbReference type="Pfam" id="PF00856">
    <property type="entry name" value="SET"/>
    <property type="match status" value="1"/>
</dbReference>
<feature type="domain" description="SET" evidence="1">
    <location>
        <begin position="8"/>
        <end position="173"/>
    </location>
</feature>
<dbReference type="PROSITE" id="PS50280">
    <property type="entry name" value="SET"/>
    <property type="match status" value="1"/>
</dbReference>
<dbReference type="EMBL" id="MU005777">
    <property type="protein sequence ID" value="KAF2705753.1"/>
    <property type="molecule type" value="Genomic_DNA"/>
</dbReference>
<dbReference type="SMART" id="SM00317">
    <property type="entry name" value="SET"/>
    <property type="match status" value="1"/>
</dbReference>
<dbReference type="InterPro" id="IPR046341">
    <property type="entry name" value="SET_dom_sf"/>
</dbReference>
<proteinExistence type="predicted"/>
<gene>
    <name evidence="2" type="ORF">K504DRAFT_459844</name>
</gene>
<protein>
    <submittedName>
        <fullName evidence="2">SET domain-containing protein</fullName>
    </submittedName>
</protein>
<dbReference type="InterPro" id="IPR053185">
    <property type="entry name" value="SET_domain_protein"/>
</dbReference>